<organism evidence="1 2">
    <name type="scientific">Panagrolaimus sp. ES5</name>
    <dbReference type="NCBI Taxonomy" id="591445"/>
    <lineage>
        <taxon>Eukaryota</taxon>
        <taxon>Metazoa</taxon>
        <taxon>Ecdysozoa</taxon>
        <taxon>Nematoda</taxon>
        <taxon>Chromadorea</taxon>
        <taxon>Rhabditida</taxon>
        <taxon>Tylenchina</taxon>
        <taxon>Panagrolaimomorpha</taxon>
        <taxon>Panagrolaimoidea</taxon>
        <taxon>Panagrolaimidae</taxon>
        <taxon>Panagrolaimus</taxon>
    </lineage>
</organism>
<protein>
    <submittedName>
        <fullName evidence="2">Secreted protein</fullName>
    </submittedName>
</protein>
<dbReference type="WBParaSite" id="ES5_v2.g9042.t1">
    <property type="protein sequence ID" value="ES5_v2.g9042.t1"/>
    <property type="gene ID" value="ES5_v2.g9042"/>
</dbReference>
<evidence type="ECO:0000313" key="2">
    <source>
        <dbReference type="WBParaSite" id="ES5_v2.g9042.t1"/>
    </source>
</evidence>
<sequence length="95" mass="10155">MRLLIISIFVIAIVATVFCKPIDDPKPEESERPKREQSLAERTNDHGRGGGEAEVINDQNSHHGQGGGGASVVAQAPGNTERGPSGHEERKDAET</sequence>
<evidence type="ECO:0000313" key="1">
    <source>
        <dbReference type="Proteomes" id="UP000887579"/>
    </source>
</evidence>
<reference evidence="2" key="1">
    <citation type="submission" date="2022-11" db="UniProtKB">
        <authorList>
            <consortium name="WormBaseParasite"/>
        </authorList>
    </citation>
    <scope>IDENTIFICATION</scope>
</reference>
<dbReference type="Proteomes" id="UP000887579">
    <property type="component" value="Unplaced"/>
</dbReference>
<accession>A0AC34GW14</accession>
<proteinExistence type="predicted"/>
<name>A0AC34GW14_9BILA</name>